<organism evidence="1 2">
    <name type="scientific">Achromobacter deleyi</name>
    <dbReference type="NCBI Taxonomy" id="1353891"/>
    <lineage>
        <taxon>Bacteria</taxon>
        <taxon>Pseudomonadati</taxon>
        <taxon>Pseudomonadota</taxon>
        <taxon>Betaproteobacteria</taxon>
        <taxon>Burkholderiales</taxon>
        <taxon>Alcaligenaceae</taxon>
        <taxon>Achromobacter</taxon>
    </lineage>
</organism>
<gene>
    <name evidence="1" type="ORF">LMG3458_05741</name>
</gene>
<dbReference type="InterPro" id="IPR036412">
    <property type="entry name" value="HAD-like_sf"/>
</dbReference>
<dbReference type="InterPro" id="IPR023198">
    <property type="entry name" value="PGP-like_dom2"/>
</dbReference>
<dbReference type="Pfam" id="PF00702">
    <property type="entry name" value="Hydrolase"/>
    <property type="match status" value="1"/>
</dbReference>
<reference evidence="1 2" key="1">
    <citation type="submission" date="2020-04" db="EMBL/GenBank/DDBJ databases">
        <authorList>
            <person name="De Canck E."/>
        </authorList>
    </citation>
    <scope>NUCLEOTIDE SEQUENCE [LARGE SCALE GENOMIC DNA]</scope>
    <source>
        <strain evidence="1 2">LMG 3458</strain>
    </source>
</reference>
<dbReference type="EMBL" id="CADIJO010000035">
    <property type="protein sequence ID" value="CAB3740613.1"/>
    <property type="molecule type" value="Genomic_DNA"/>
</dbReference>
<protein>
    <recommendedName>
        <fullName evidence="3">Phosphoglycolate phosphatase</fullName>
    </recommendedName>
</protein>
<dbReference type="Gene3D" id="1.10.150.240">
    <property type="entry name" value="Putative phosphatase, domain 2"/>
    <property type="match status" value="1"/>
</dbReference>
<dbReference type="RefSeq" id="WP_175195945.1">
    <property type="nucleotide sequence ID" value="NZ_CADIJO010000035.1"/>
</dbReference>
<accession>A0A6S7AS45</accession>
<evidence type="ECO:0008006" key="3">
    <source>
        <dbReference type="Google" id="ProtNLM"/>
    </source>
</evidence>
<sequence>MKKHILVLDIDGTLTDTVALHQRAFLGAMQALALPALETDWGAYPHHTDTGILRHALAMNGRAEPSVGQLMAFEQDLARRFLDELAAAPTPAAPKPAAPIQPIPGAADFVHGLADSAWAVVFATGGVRAVSGVKLQAAGIPFSDAALFTASEEPARDALVARAIAHAHRAYPQTRNGVVVSMGDGLWDLKVAQQLGLRFLGVGLTAQALAARGAPVLPDLTGAAAALAALLAEHG</sequence>
<dbReference type="Proteomes" id="UP000494111">
    <property type="component" value="Unassembled WGS sequence"/>
</dbReference>
<evidence type="ECO:0000313" key="2">
    <source>
        <dbReference type="Proteomes" id="UP000494111"/>
    </source>
</evidence>
<dbReference type="InterPro" id="IPR023214">
    <property type="entry name" value="HAD_sf"/>
</dbReference>
<name>A0A6S7AS45_9BURK</name>
<dbReference type="SUPFAM" id="SSF56784">
    <property type="entry name" value="HAD-like"/>
    <property type="match status" value="1"/>
</dbReference>
<dbReference type="Gene3D" id="3.40.50.1000">
    <property type="entry name" value="HAD superfamily/HAD-like"/>
    <property type="match status" value="1"/>
</dbReference>
<dbReference type="AlphaFoldDB" id="A0A6S7AS45"/>
<proteinExistence type="predicted"/>
<evidence type="ECO:0000313" key="1">
    <source>
        <dbReference type="EMBL" id="CAB3740613.1"/>
    </source>
</evidence>